<evidence type="ECO:0000313" key="3">
    <source>
        <dbReference type="RefSeq" id="XP_021833246.1"/>
    </source>
</evidence>
<evidence type="ECO:0000313" key="5">
    <source>
        <dbReference type="RefSeq" id="XP_021833248.1"/>
    </source>
</evidence>
<dbReference type="RefSeq" id="XP_021833247.1">
    <property type="nucleotide sequence ID" value="XM_021977555.1"/>
</dbReference>
<sequence length="441" mass="50111">MIPQFQSKRHHSCCISIWAFRLSLIVNCTQPCDWDRPLSSFKDQSCVLISNFQNPIIMMLKHFKSGRWVMLISSSPKLPFSPKPTSSKSAADSRYFRTCSASADALHILRPRRALSICWAARRRAVRYDDDGEDEEEEEYGHHKEIAVLELYSQSVRGEALIVHAVVDDQDVQVLIFKATNKIKGIALRMARLEKADWNCEAFSKMCNLKVLEFYNVIISSSPKILPNSLRSIKWSRYPSKFLPSGFQSNFLFALEMRGSKLVRLWDGRKDLPNLKKMDLSDSENLTTTPDFSGIPNLEVLYFGSCTNLVEIDPSIADLKCLKTLVLSYCSKLKKIPEFSGQMKNLSWLSLQQTSIEKLPSSIGCLVGLTFLFLDDCKNLAGLPSEICNLKSLTVLQLYGTSIRQLPRSVVGLKKLYRLDLGRSGSQPNKSRFWWTRSITP</sequence>
<protein>
    <submittedName>
        <fullName evidence="3 4">Disease resistance protein TAO1-like isoform X3</fullName>
    </submittedName>
</protein>
<dbReference type="SUPFAM" id="SSF52058">
    <property type="entry name" value="L domain-like"/>
    <property type="match status" value="1"/>
</dbReference>
<dbReference type="RefSeq" id="XP_021833246.1">
    <property type="nucleotide sequence ID" value="XM_021977554.1"/>
</dbReference>
<dbReference type="AlphaFoldDB" id="A0A6P5TZN9"/>
<dbReference type="Gene3D" id="3.80.10.10">
    <property type="entry name" value="Ribonuclease Inhibitor"/>
    <property type="match status" value="2"/>
</dbReference>
<evidence type="ECO:0000313" key="4">
    <source>
        <dbReference type="RefSeq" id="XP_021833247.1"/>
    </source>
</evidence>
<evidence type="ECO:0000313" key="2">
    <source>
        <dbReference type="Proteomes" id="UP000515124"/>
    </source>
</evidence>
<gene>
    <name evidence="3 4 5" type="primary">LOC110773054</name>
</gene>
<dbReference type="InterPro" id="IPR044974">
    <property type="entry name" value="Disease_R_plants"/>
</dbReference>
<keyword evidence="1" id="KW-0732">Signal</keyword>
<name>A0A6P5TZN9_PRUAV</name>
<organism evidence="2 5">
    <name type="scientific">Prunus avium</name>
    <name type="common">Cherry</name>
    <name type="synonym">Cerasus avium</name>
    <dbReference type="NCBI Taxonomy" id="42229"/>
    <lineage>
        <taxon>Eukaryota</taxon>
        <taxon>Viridiplantae</taxon>
        <taxon>Streptophyta</taxon>
        <taxon>Embryophyta</taxon>
        <taxon>Tracheophyta</taxon>
        <taxon>Spermatophyta</taxon>
        <taxon>Magnoliopsida</taxon>
        <taxon>eudicotyledons</taxon>
        <taxon>Gunneridae</taxon>
        <taxon>Pentapetalae</taxon>
        <taxon>rosids</taxon>
        <taxon>fabids</taxon>
        <taxon>Rosales</taxon>
        <taxon>Rosaceae</taxon>
        <taxon>Amygdaloideae</taxon>
        <taxon>Amygdaleae</taxon>
        <taxon>Prunus</taxon>
    </lineage>
</organism>
<feature type="signal peptide" evidence="1">
    <location>
        <begin position="1"/>
        <end position="28"/>
    </location>
</feature>
<proteinExistence type="predicted"/>
<accession>A0A6P5TZN9</accession>
<dbReference type="RefSeq" id="XP_021833248.1">
    <property type="nucleotide sequence ID" value="XM_021977556.1"/>
</dbReference>
<keyword evidence="2" id="KW-1185">Reference proteome</keyword>
<dbReference type="InterPro" id="IPR032675">
    <property type="entry name" value="LRR_dom_sf"/>
</dbReference>
<dbReference type="Proteomes" id="UP000515124">
    <property type="component" value="Unplaced"/>
</dbReference>
<feature type="chain" id="PRO_5044648975" evidence="1">
    <location>
        <begin position="29"/>
        <end position="441"/>
    </location>
</feature>
<dbReference type="PANTHER" id="PTHR11017">
    <property type="entry name" value="LEUCINE-RICH REPEAT-CONTAINING PROTEIN"/>
    <property type="match status" value="1"/>
</dbReference>
<evidence type="ECO:0000256" key="1">
    <source>
        <dbReference type="SAM" id="SignalP"/>
    </source>
</evidence>
<dbReference type="GO" id="GO:0006952">
    <property type="term" value="P:defense response"/>
    <property type="evidence" value="ECO:0007669"/>
    <property type="project" value="InterPro"/>
</dbReference>
<dbReference type="GeneID" id="110773054"/>
<dbReference type="PANTHER" id="PTHR11017:SF527">
    <property type="entry name" value="TMV RESISTANCE PROTEIN N-LIKE"/>
    <property type="match status" value="1"/>
</dbReference>
<reference evidence="3 4" key="1">
    <citation type="submission" date="2025-04" db="UniProtKB">
        <authorList>
            <consortium name="RefSeq"/>
        </authorList>
    </citation>
    <scope>IDENTIFICATION</scope>
</reference>